<keyword evidence="1" id="KW-0805">Transcription regulation</keyword>
<dbReference type="SUPFAM" id="SSF46689">
    <property type="entry name" value="Homeodomain-like"/>
    <property type="match status" value="1"/>
</dbReference>
<dbReference type="Proteomes" id="UP000078407">
    <property type="component" value="Unassembled WGS sequence"/>
</dbReference>
<dbReference type="Gene3D" id="1.10.10.60">
    <property type="entry name" value="Homeodomain-like"/>
    <property type="match status" value="2"/>
</dbReference>
<protein>
    <recommendedName>
        <fullName evidence="5">Arabinose operon regulatory protein</fullName>
    </recommendedName>
</protein>
<dbReference type="SMART" id="SM00342">
    <property type="entry name" value="HTH_ARAC"/>
    <property type="match status" value="1"/>
</dbReference>
<keyword evidence="3" id="KW-0010">Activator</keyword>
<name>A0ABX2W3W1_9ENTR</name>
<evidence type="ECO:0000313" key="7">
    <source>
        <dbReference type="EMBL" id="OAT25338.1"/>
    </source>
</evidence>
<evidence type="ECO:0000256" key="4">
    <source>
        <dbReference type="ARBA" id="ARBA00023163"/>
    </source>
</evidence>
<evidence type="ECO:0000259" key="6">
    <source>
        <dbReference type="PROSITE" id="PS01124"/>
    </source>
</evidence>
<accession>A0ABX2W3W1</accession>
<dbReference type="InterPro" id="IPR003313">
    <property type="entry name" value="AraC-bd"/>
</dbReference>
<dbReference type="InterPro" id="IPR009057">
    <property type="entry name" value="Homeodomain-like_sf"/>
</dbReference>
<keyword evidence="4" id="KW-0804">Transcription</keyword>
<dbReference type="RefSeq" id="WP_064547994.1">
    <property type="nucleotide sequence ID" value="NZ_LXEQ01000056.1"/>
</dbReference>
<comment type="caution">
    <text evidence="7">The sequence shown here is derived from an EMBL/GenBank/DDBJ whole genome shotgun (WGS) entry which is preliminary data.</text>
</comment>
<dbReference type="InterPro" id="IPR020449">
    <property type="entry name" value="Tscrpt_reg_AraC-type_HTH"/>
</dbReference>
<dbReference type="InterPro" id="IPR018060">
    <property type="entry name" value="HTH_AraC"/>
</dbReference>
<gene>
    <name evidence="7" type="ORF">M976_03919</name>
</gene>
<dbReference type="InterPro" id="IPR037923">
    <property type="entry name" value="HTH-like"/>
</dbReference>
<evidence type="ECO:0000256" key="5">
    <source>
        <dbReference type="ARBA" id="ARBA00044978"/>
    </source>
</evidence>
<dbReference type="PRINTS" id="PR00032">
    <property type="entry name" value="HTHARAC"/>
</dbReference>
<keyword evidence="8" id="KW-1185">Reference proteome</keyword>
<evidence type="ECO:0000313" key="8">
    <source>
        <dbReference type="Proteomes" id="UP000078407"/>
    </source>
</evidence>
<keyword evidence="2" id="KW-0238">DNA-binding</keyword>
<dbReference type="EMBL" id="LXEQ01000056">
    <property type="protein sequence ID" value="OAT25338.1"/>
    <property type="molecule type" value="Genomic_DNA"/>
</dbReference>
<evidence type="ECO:0000256" key="3">
    <source>
        <dbReference type="ARBA" id="ARBA00023159"/>
    </source>
</evidence>
<dbReference type="SUPFAM" id="SSF51215">
    <property type="entry name" value="Regulatory protein AraC"/>
    <property type="match status" value="1"/>
</dbReference>
<organism evidence="7 8">
    <name type="scientific">Buttiauxella ferragutiae ATCC 51602</name>
    <dbReference type="NCBI Taxonomy" id="1354252"/>
    <lineage>
        <taxon>Bacteria</taxon>
        <taxon>Pseudomonadati</taxon>
        <taxon>Pseudomonadota</taxon>
        <taxon>Gammaproteobacteria</taxon>
        <taxon>Enterobacterales</taxon>
        <taxon>Enterobacteriaceae</taxon>
        <taxon>Buttiauxella</taxon>
    </lineage>
</organism>
<dbReference type="Pfam" id="PF02311">
    <property type="entry name" value="AraC_binding"/>
    <property type="match status" value="1"/>
</dbReference>
<dbReference type="Pfam" id="PF12833">
    <property type="entry name" value="HTH_18"/>
    <property type="match status" value="1"/>
</dbReference>
<dbReference type="PANTHER" id="PTHR43280:SF28">
    <property type="entry name" value="HTH-TYPE TRANSCRIPTIONAL ACTIVATOR RHAS"/>
    <property type="match status" value="1"/>
</dbReference>
<evidence type="ECO:0000256" key="2">
    <source>
        <dbReference type="ARBA" id="ARBA00023125"/>
    </source>
</evidence>
<reference evidence="7 8" key="1">
    <citation type="submission" date="2016-04" db="EMBL/GenBank/DDBJ databases">
        <title>ATOL: Assembling a taxonomically balanced genome-scale reconstruction of the evolutionary history of the Enterobacteriaceae.</title>
        <authorList>
            <person name="Plunkett G.III."/>
            <person name="Neeno-Eckwall E.C."/>
            <person name="Glasner J.D."/>
            <person name="Perna N.T."/>
        </authorList>
    </citation>
    <scope>NUCLEOTIDE SEQUENCE [LARGE SCALE GENOMIC DNA]</scope>
    <source>
        <strain evidence="7 8">ATCC 51602</strain>
    </source>
</reference>
<proteinExistence type="predicted"/>
<evidence type="ECO:0000256" key="1">
    <source>
        <dbReference type="ARBA" id="ARBA00023015"/>
    </source>
</evidence>
<feature type="domain" description="HTH araC/xylS-type" evidence="6">
    <location>
        <begin position="194"/>
        <end position="292"/>
    </location>
</feature>
<dbReference type="PANTHER" id="PTHR43280">
    <property type="entry name" value="ARAC-FAMILY TRANSCRIPTIONAL REGULATOR"/>
    <property type="match status" value="1"/>
</dbReference>
<sequence>MENRHKYQIKVPFIEPLESSSKTTASVNYSKALGNSGSWIGCGYIDREGKTKKHINVTFPYFSLVLVIEGKGTYVDSQDQLHHLKKGSVFLRKPEYKHSSHCESQPSWKEYYLDCDLNLYKHLSSFLLPDNKKVVYQTSCPLEIIDNFTSFMEFIKKESEVDMPSVYIKFIELLNSIFNKTPAFHAQYENESINQVKLDLDKFLNQRIDLKSYCESNLLNYEVFRKEFKEQTGLSLMNYMVRRRLDKACTLLRTTNLRVLEISNELGYSSQYEFSKQFKRYFHLSPKQYRVGNE</sequence>
<dbReference type="PROSITE" id="PS01124">
    <property type="entry name" value="HTH_ARAC_FAMILY_2"/>
    <property type="match status" value="1"/>
</dbReference>